<dbReference type="OrthoDB" id="4497709at2759"/>
<dbReference type="EMBL" id="ML738678">
    <property type="protein sequence ID" value="KAE8159254.1"/>
    <property type="molecule type" value="Genomic_DNA"/>
</dbReference>
<reference evidence="1 2" key="1">
    <citation type="submission" date="2019-04" db="EMBL/GenBank/DDBJ databases">
        <title>Friends and foes A comparative genomics study of 23 Aspergillus species from section Flavi.</title>
        <authorList>
            <consortium name="DOE Joint Genome Institute"/>
            <person name="Kjaerbolling I."/>
            <person name="Vesth T."/>
            <person name="Frisvad J.C."/>
            <person name="Nybo J.L."/>
            <person name="Theobald S."/>
            <person name="Kildgaard S."/>
            <person name="Isbrandt T."/>
            <person name="Kuo A."/>
            <person name="Sato A."/>
            <person name="Lyhne E.K."/>
            <person name="Kogle M.E."/>
            <person name="Wiebenga A."/>
            <person name="Kun R.S."/>
            <person name="Lubbers R.J."/>
            <person name="Makela M.R."/>
            <person name="Barry K."/>
            <person name="Chovatia M."/>
            <person name="Clum A."/>
            <person name="Daum C."/>
            <person name="Haridas S."/>
            <person name="He G."/>
            <person name="LaButti K."/>
            <person name="Lipzen A."/>
            <person name="Mondo S."/>
            <person name="Riley R."/>
            <person name="Salamov A."/>
            <person name="Simmons B.A."/>
            <person name="Magnuson J.K."/>
            <person name="Henrissat B."/>
            <person name="Mortensen U.H."/>
            <person name="Larsen T.O."/>
            <person name="Devries R.P."/>
            <person name="Grigoriev I.V."/>
            <person name="Machida M."/>
            <person name="Baker S.E."/>
            <person name="Andersen M.R."/>
        </authorList>
    </citation>
    <scope>NUCLEOTIDE SEQUENCE [LARGE SCALE GENOMIC DNA]</scope>
    <source>
        <strain evidence="1 2">CBS 117626</strain>
    </source>
</reference>
<gene>
    <name evidence="1" type="ORF">BDV40DRAFT_273772</name>
</gene>
<evidence type="ECO:0000313" key="2">
    <source>
        <dbReference type="Proteomes" id="UP000326950"/>
    </source>
</evidence>
<proteinExistence type="predicted"/>
<protein>
    <submittedName>
        <fullName evidence="1">Uncharacterized protein</fullName>
    </submittedName>
</protein>
<accession>A0A5N6UKX5</accession>
<organism evidence="1 2">
    <name type="scientific">Aspergillus tamarii</name>
    <dbReference type="NCBI Taxonomy" id="41984"/>
    <lineage>
        <taxon>Eukaryota</taxon>
        <taxon>Fungi</taxon>
        <taxon>Dikarya</taxon>
        <taxon>Ascomycota</taxon>
        <taxon>Pezizomycotina</taxon>
        <taxon>Eurotiomycetes</taxon>
        <taxon>Eurotiomycetidae</taxon>
        <taxon>Eurotiales</taxon>
        <taxon>Aspergillaceae</taxon>
        <taxon>Aspergillus</taxon>
        <taxon>Aspergillus subgen. Circumdati</taxon>
    </lineage>
</organism>
<dbReference type="Proteomes" id="UP000326950">
    <property type="component" value="Unassembled WGS sequence"/>
</dbReference>
<name>A0A5N6UKX5_ASPTM</name>
<evidence type="ECO:0000313" key="1">
    <source>
        <dbReference type="EMBL" id="KAE8159254.1"/>
    </source>
</evidence>
<dbReference type="AlphaFoldDB" id="A0A5N6UKX5"/>
<keyword evidence="2" id="KW-1185">Reference proteome</keyword>
<sequence length="178" mass="20768">MFHITNLFQSFAACFSTSTRRQPTAIEAIKRNVTKYQNARPLSSSEQSTATMATNVMVIEHTLEEQPHDIIEAEMKWGISFFRDYSGYKVEDHSLSRIILSARYQKNPMKMRFVSCPKVIYAHDLGQENRDLLRIKLDAVVRLIPWNKLEERFQIKRDDWFIVSDVPEGIQETLQKGL</sequence>